<protein>
    <submittedName>
        <fullName evidence="1">Uncharacterized protein</fullName>
    </submittedName>
</protein>
<name>G5NHZ9_SALET</name>
<dbReference type="PATRIC" id="fig|913075.3.peg.3589"/>
<comment type="caution">
    <text evidence="1">The sequence shown here is derived from an EMBL/GenBank/DDBJ whole genome shotgun (WGS) entry which is preliminary data.</text>
</comment>
<dbReference type="AlphaFoldDB" id="G5NHZ9"/>
<evidence type="ECO:0000313" key="1">
    <source>
        <dbReference type="EMBL" id="EHC52454.1"/>
    </source>
</evidence>
<proteinExistence type="predicted"/>
<gene>
    <name evidence="1" type="ORF">LTSEINV_4616</name>
</gene>
<dbReference type="EMBL" id="AFCO01001506">
    <property type="protein sequence ID" value="EHC52454.1"/>
    <property type="molecule type" value="Genomic_DNA"/>
</dbReference>
<sequence>RLLSLLGAPFYSVFSCILLSISKKYSLSDIYRWLIVWRHIIRLQYRDNATS</sequence>
<reference evidence="1 2" key="1">
    <citation type="journal article" date="2011" name="BMC Genomics">
        <title>Genome sequencing reveals diversification of virulence factor content and possible host adaptation in distinct subpopulations of Salmonella enterica.</title>
        <authorList>
            <person name="den Bakker H.C."/>
            <person name="Moreno Switt A.I."/>
            <person name="Govoni G."/>
            <person name="Cummings C.A."/>
            <person name="Ranieri M.L."/>
            <person name="Degoricija L."/>
            <person name="Hoelzer K."/>
            <person name="Rodriguez-Rivera L.D."/>
            <person name="Brown S."/>
            <person name="Bolchacova E."/>
            <person name="Furtado M.R."/>
            <person name="Wiedmann M."/>
        </authorList>
    </citation>
    <scope>NUCLEOTIDE SEQUENCE [LARGE SCALE GENOMIC DNA]</scope>
    <source>
        <strain evidence="1 2">R8-3668</strain>
    </source>
</reference>
<organism evidence="1 2">
    <name type="scientific">Salmonella enterica subsp. enterica serovar Inverness str. R8-3668</name>
    <dbReference type="NCBI Taxonomy" id="913075"/>
    <lineage>
        <taxon>Bacteria</taxon>
        <taxon>Pseudomonadati</taxon>
        <taxon>Pseudomonadota</taxon>
        <taxon>Gammaproteobacteria</taxon>
        <taxon>Enterobacterales</taxon>
        <taxon>Enterobacteriaceae</taxon>
        <taxon>Salmonella</taxon>
    </lineage>
</organism>
<evidence type="ECO:0000313" key="2">
    <source>
        <dbReference type="Proteomes" id="UP000003532"/>
    </source>
</evidence>
<accession>G5NHZ9</accession>
<dbReference type="Proteomes" id="UP000003532">
    <property type="component" value="Unassembled WGS sequence"/>
</dbReference>
<feature type="non-terminal residue" evidence="1">
    <location>
        <position position="1"/>
    </location>
</feature>